<keyword evidence="2" id="KW-0808">Transferase</keyword>
<dbReference type="Gene3D" id="3.40.630.30">
    <property type="match status" value="1"/>
</dbReference>
<evidence type="ECO:0000259" key="1">
    <source>
        <dbReference type="PROSITE" id="PS51186"/>
    </source>
</evidence>
<keyword evidence="2" id="KW-0012">Acyltransferase</keyword>
<dbReference type="CDD" id="cd04301">
    <property type="entry name" value="NAT_SF"/>
    <property type="match status" value="1"/>
</dbReference>
<dbReference type="EC" id="2.3.-.-" evidence="2"/>
<sequence length="174" mass="18542">MHLHPAGAADSADIDLLLDAAFEPGRHLRTAYKLRQGVTPYADLSLIGRERGRLVGSIQYWPCELWDGERAHALTLLGPVAVAPDLQGTGLGKQLMTESLAQADAAGHGVIILIGDPEYYGRFGFEAAPTAAWAVPGPVERRRLLARLAPGVTLPVAGELRSLTSAPVRVRHAA</sequence>
<gene>
    <name evidence="2" type="ORF">ACFOMD_16450</name>
</gene>
<proteinExistence type="predicted"/>
<protein>
    <submittedName>
        <fullName evidence="2">GNAT family N-acetyltransferase</fullName>
        <ecNumber evidence="2">2.3.-.-</ecNumber>
    </submittedName>
</protein>
<dbReference type="Proteomes" id="UP001595615">
    <property type="component" value="Unassembled WGS sequence"/>
</dbReference>
<name>A0ABV7XFV9_9SPHN</name>
<evidence type="ECO:0000313" key="2">
    <source>
        <dbReference type="EMBL" id="MFC3714163.1"/>
    </source>
</evidence>
<dbReference type="EMBL" id="JBHRXV010000011">
    <property type="protein sequence ID" value="MFC3714163.1"/>
    <property type="molecule type" value="Genomic_DNA"/>
</dbReference>
<organism evidence="2 3">
    <name type="scientific">Sphingoaurantiacus capsulatus</name>
    <dbReference type="NCBI Taxonomy" id="1771310"/>
    <lineage>
        <taxon>Bacteria</taxon>
        <taxon>Pseudomonadati</taxon>
        <taxon>Pseudomonadota</taxon>
        <taxon>Alphaproteobacteria</taxon>
        <taxon>Sphingomonadales</taxon>
        <taxon>Sphingosinicellaceae</taxon>
        <taxon>Sphingoaurantiacus</taxon>
    </lineage>
</organism>
<accession>A0ABV7XFV9</accession>
<dbReference type="GO" id="GO:0016746">
    <property type="term" value="F:acyltransferase activity"/>
    <property type="evidence" value="ECO:0007669"/>
    <property type="project" value="UniProtKB-KW"/>
</dbReference>
<feature type="domain" description="N-acetyltransferase" evidence="1">
    <location>
        <begin position="1"/>
        <end position="146"/>
    </location>
</feature>
<dbReference type="SUPFAM" id="SSF55729">
    <property type="entry name" value="Acyl-CoA N-acyltransferases (Nat)"/>
    <property type="match status" value="1"/>
</dbReference>
<dbReference type="PROSITE" id="PS51186">
    <property type="entry name" value="GNAT"/>
    <property type="match status" value="1"/>
</dbReference>
<dbReference type="InterPro" id="IPR000182">
    <property type="entry name" value="GNAT_dom"/>
</dbReference>
<dbReference type="Pfam" id="PF13527">
    <property type="entry name" value="Acetyltransf_9"/>
    <property type="match status" value="1"/>
</dbReference>
<keyword evidence="3" id="KW-1185">Reference proteome</keyword>
<dbReference type="RefSeq" id="WP_380863337.1">
    <property type="nucleotide sequence ID" value="NZ_JBHRXV010000011.1"/>
</dbReference>
<evidence type="ECO:0000313" key="3">
    <source>
        <dbReference type="Proteomes" id="UP001595615"/>
    </source>
</evidence>
<reference evidence="3" key="1">
    <citation type="journal article" date="2019" name="Int. J. Syst. Evol. Microbiol.">
        <title>The Global Catalogue of Microorganisms (GCM) 10K type strain sequencing project: providing services to taxonomists for standard genome sequencing and annotation.</title>
        <authorList>
            <consortium name="The Broad Institute Genomics Platform"/>
            <consortium name="The Broad Institute Genome Sequencing Center for Infectious Disease"/>
            <person name="Wu L."/>
            <person name="Ma J."/>
        </authorList>
    </citation>
    <scope>NUCLEOTIDE SEQUENCE [LARGE SCALE GENOMIC DNA]</scope>
    <source>
        <strain evidence="3">KCTC 42644</strain>
    </source>
</reference>
<dbReference type="InterPro" id="IPR016181">
    <property type="entry name" value="Acyl_CoA_acyltransferase"/>
</dbReference>
<comment type="caution">
    <text evidence="2">The sequence shown here is derived from an EMBL/GenBank/DDBJ whole genome shotgun (WGS) entry which is preliminary data.</text>
</comment>